<keyword evidence="4" id="KW-1185">Reference proteome</keyword>
<sequence>MNFKLKMIAAAAAMVVAGGANAAFEDFASGNSSLGFFAIDNTGTNKSSTFIDLLYNYEDFKTVAATAGTKIVWNFNTNSLTVNGVSQTAGSWSSAFTAFQNAGTLAGSDKVQWGVYGGDSVSSGDVPGDYGYLVTSTSTLSTIKTQQQNNMSSFSLANSLYIPANQKADGDASTALNGTAINFVGASYKFGTQLNFQGKAAFKVAANEGVDQSFYLVDNSNIVDDRYAGVTQFGAGSPFQAAKFSYSAGVLTYTVPVPEPESYAMLLAGLGMLGFMARRRLGNRV</sequence>
<feature type="signal peptide" evidence="1">
    <location>
        <begin position="1"/>
        <end position="22"/>
    </location>
</feature>
<name>A0A840G901_RHOTE</name>
<comment type="caution">
    <text evidence="3">The sequence shown here is derived from an EMBL/GenBank/DDBJ whole genome shotgun (WGS) entry which is preliminary data.</text>
</comment>
<gene>
    <name evidence="3" type="ORF">GGD90_002718</name>
</gene>
<evidence type="ECO:0000259" key="2">
    <source>
        <dbReference type="Pfam" id="PF07589"/>
    </source>
</evidence>
<dbReference type="Pfam" id="PF07589">
    <property type="entry name" value="PEP-CTERM"/>
    <property type="match status" value="1"/>
</dbReference>
<evidence type="ECO:0000313" key="4">
    <source>
        <dbReference type="Proteomes" id="UP000587070"/>
    </source>
</evidence>
<accession>A0A840G901</accession>
<feature type="domain" description="Ice-binding protein C-terminal" evidence="2">
    <location>
        <begin position="256"/>
        <end position="280"/>
    </location>
</feature>
<evidence type="ECO:0000256" key="1">
    <source>
        <dbReference type="SAM" id="SignalP"/>
    </source>
</evidence>
<dbReference type="RefSeq" id="WP_221227777.1">
    <property type="nucleotide sequence ID" value="NZ_JACIGE010000010.1"/>
</dbReference>
<protein>
    <recommendedName>
        <fullName evidence="2">Ice-binding protein C-terminal domain-containing protein</fullName>
    </recommendedName>
</protein>
<reference evidence="3 4" key="1">
    <citation type="submission" date="2020-08" db="EMBL/GenBank/DDBJ databases">
        <title>Genome sequencing of Purple Non-Sulfur Bacteria from various extreme environments.</title>
        <authorList>
            <person name="Mayer M."/>
        </authorList>
    </citation>
    <scope>NUCLEOTIDE SEQUENCE [LARGE SCALE GENOMIC DNA]</scope>
    <source>
        <strain evidence="3 4">2761</strain>
    </source>
</reference>
<dbReference type="InterPro" id="IPR013424">
    <property type="entry name" value="Ice-binding_C"/>
</dbReference>
<dbReference type="AlphaFoldDB" id="A0A840G901"/>
<keyword evidence="1" id="KW-0732">Signal</keyword>
<evidence type="ECO:0000313" key="3">
    <source>
        <dbReference type="EMBL" id="MBB4248326.1"/>
    </source>
</evidence>
<dbReference type="Proteomes" id="UP000587070">
    <property type="component" value="Unassembled WGS sequence"/>
</dbReference>
<proteinExistence type="predicted"/>
<organism evidence="3 4">
    <name type="scientific">Rhodocyclus tenuis</name>
    <name type="common">Rhodospirillum tenue</name>
    <dbReference type="NCBI Taxonomy" id="1066"/>
    <lineage>
        <taxon>Bacteria</taxon>
        <taxon>Pseudomonadati</taxon>
        <taxon>Pseudomonadota</taxon>
        <taxon>Betaproteobacteria</taxon>
        <taxon>Rhodocyclales</taxon>
        <taxon>Rhodocyclaceae</taxon>
        <taxon>Rhodocyclus</taxon>
    </lineage>
</organism>
<dbReference type="EMBL" id="JACIGE010000010">
    <property type="protein sequence ID" value="MBB4248326.1"/>
    <property type="molecule type" value="Genomic_DNA"/>
</dbReference>
<dbReference type="NCBIfam" id="TIGR02595">
    <property type="entry name" value="PEP_CTERM"/>
    <property type="match status" value="1"/>
</dbReference>
<feature type="chain" id="PRO_5032673954" description="Ice-binding protein C-terminal domain-containing protein" evidence="1">
    <location>
        <begin position="23"/>
        <end position="285"/>
    </location>
</feature>